<evidence type="ECO:0000313" key="2">
    <source>
        <dbReference type="EMBL" id="OVA13636.1"/>
    </source>
</evidence>
<dbReference type="InterPro" id="IPR014002">
    <property type="entry name" value="Agenet_dom_plant"/>
</dbReference>
<dbReference type="InParanoid" id="A0A200QT55"/>
<dbReference type="Gene3D" id="2.30.30.140">
    <property type="match status" value="1"/>
</dbReference>
<proteinExistence type="predicted"/>
<evidence type="ECO:0000313" key="3">
    <source>
        <dbReference type="Proteomes" id="UP000195402"/>
    </source>
</evidence>
<dbReference type="InterPro" id="IPR008395">
    <property type="entry name" value="Agenet-like_dom"/>
</dbReference>
<feature type="domain" description="Agenet" evidence="1">
    <location>
        <begin position="75"/>
        <end position="131"/>
    </location>
</feature>
<feature type="domain" description="Agenet" evidence="1">
    <location>
        <begin position="3"/>
        <end position="73"/>
    </location>
</feature>
<gene>
    <name evidence="2" type="ORF">BVC80_373g35</name>
</gene>
<organism evidence="2 3">
    <name type="scientific">Macleaya cordata</name>
    <name type="common">Five-seeded plume-poppy</name>
    <name type="synonym">Bocconia cordata</name>
    <dbReference type="NCBI Taxonomy" id="56857"/>
    <lineage>
        <taxon>Eukaryota</taxon>
        <taxon>Viridiplantae</taxon>
        <taxon>Streptophyta</taxon>
        <taxon>Embryophyta</taxon>
        <taxon>Tracheophyta</taxon>
        <taxon>Spermatophyta</taxon>
        <taxon>Magnoliopsida</taxon>
        <taxon>Ranunculales</taxon>
        <taxon>Papaveraceae</taxon>
        <taxon>Papaveroideae</taxon>
        <taxon>Macleaya</taxon>
    </lineage>
</organism>
<dbReference type="OrthoDB" id="938602at2759"/>
<dbReference type="OMA" id="DCWWRGI"/>
<dbReference type="Pfam" id="PF05641">
    <property type="entry name" value="Agenet"/>
    <property type="match status" value="1"/>
</dbReference>
<dbReference type="AlphaFoldDB" id="A0A200QT55"/>
<dbReference type="Proteomes" id="UP000195402">
    <property type="component" value="Unassembled WGS sequence"/>
</dbReference>
<sequence>MKKKFLPGDSVEISSKEVGFMGSYYEAIIVEPVVGNKNKYLVEYLTLITDDQKRYLREIVDATEIRPSPPKIPVSDFNILDQVDVFDNDGWWVGRITGRDLVNFYVYFDRSTGETLRYRFPQLRVHQEWENGKWVPSQKAEIYK</sequence>
<dbReference type="PANTHER" id="PTHR31917:SF148">
    <property type="entry name" value="DUF724 DOMAIN-CONTAINING PROTEIN 2"/>
    <property type="match status" value="1"/>
</dbReference>
<dbReference type="STRING" id="56857.A0A200QT55"/>
<dbReference type="SMART" id="SM00743">
    <property type="entry name" value="Agenet"/>
    <property type="match status" value="2"/>
</dbReference>
<reference evidence="2 3" key="1">
    <citation type="journal article" date="2017" name="Mol. Plant">
        <title>The Genome of Medicinal Plant Macleaya cordata Provides New Insights into Benzylisoquinoline Alkaloids Metabolism.</title>
        <authorList>
            <person name="Liu X."/>
            <person name="Liu Y."/>
            <person name="Huang P."/>
            <person name="Ma Y."/>
            <person name="Qing Z."/>
            <person name="Tang Q."/>
            <person name="Cao H."/>
            <person name="Cheng P."/>
            <person name="Zheng Y."/>
            <person name="Yuan Z."/>
            <person name="Zhou Y."/>
            <person name="Liu J."/>
            <person name="Tang Z."/>
            <person name="Zhuo Y."/>
            <person name="Zhang Y."/>
            <person name="Yu L."/>
            <person name="Huang J."/>
            <person name="Yang P."/>
            <person name="Peng Q."/>
            <person name="Zhang J."/>
            <person name="Jiang W."/>
            <person name="Zhang Z."/>
            <person name="Lin K."/>
            <person name="Ro D.K."/>
            <person name="Chen X."/>
            <person name="Xiong X."/>
            <person name="Shang Y."/>
            <person name="Huang S."/>
            <person name="Zeng J."/>
        </authorList>
    </citation>
    <scope>NUCLEOTIDE SEQUENCE [LARGE SCALE GENOMIC DNA]</scope>
    <source>
        <strain evidence="3">cv. BLH2017</strain>
        <tissue evidence="2">Root</tissue>
    </source>
</reference>
<name>A0A200QT55_MACCD</name>
<dbReference type="PANTHER" id="PTHR31917">
    <property type="entry name" value="AGENET DOMAIN-CONTAINING PROTEIN-RELATED"/>
    <property type="match status" value="1"/>
</dbReference>
<comment type="caution">
    <text evidence="2">The sequence shown here is derived from an EMBL/GenBank/DDBJ whole genome shotgun (WGS) entry which is preliminary data.</text>
</comment>
<dbReference type="EMBL" id="MVGT01001103">
    <property type="protein sequence ID" value="OVA13636.1"/>
    <property type="molecule type" value="Genomic_DNA"/>
</dbReference>
<protein>
    <submittedName>
        <fullName evidence="2">Agenet-like domain</fullName>
    </submittedName>
</protein>
<keyword evidence="3" id="KW-1185">Reference proteome</keyword>
<evidence type="ECO:0000259" key="1">
    <source>
        <dbReference type="SMART" id="SM00743"/>
    </source>
</evidence>
<dbReference type="CDD" id="cd20405">
    <property type="entry name" value="Tudor_Agenet_AtDUF_rpt1_3"/>
    <property type="match status" value="1"/>
</dbReference>
<accession>A0A200QT55</accession>